<dbReference type="Gene3D" id="3.40.50.2000">
    <property type="entry name" value="Glycogen Phosphorylase B"/>
    <property type="match status" value="2"/>
</dbReference>
<dbReference type="AlphaFoldDB" id="A0A4R1L6Y0"/>
<keyword evidence="2" id="KW-0808">Transferase</keyword>
<dbReference type="SUPFAM" id="SSF53756">
    <property type="entry name" value="UDP-Glycosyltransferase/glycogen phosphorylase"/>
    <property type="match status" value="1"/>
</dbReference>
<evidence type="ECO:0000313" key="3">
    <source>
        <dbReference type="Proteomes" id="UP000295210"/>
    </source>
</evidence>
<dbReference type="InterPro" id="IPR028098">
    <property type="entry name" value="Glyco_trans_4-like_N"/>
</dbReference>
<evidence type="ECO:0000313" key="2">
    <source>
        <dbReference type="EMBL" id="TCK72049.1"/>
    </source>
</evidence>
<sequence length="384" mass="42407">MKTLENSETPMRILHILNDVTVLGNGIVNTAVDLAIEQARQGHVVAIASAGGGYEPLLEELGVSHFKLDQSRSVPNMMRALLLFRRHLRQFRPDVVHAHMRTGLLLAWGWSLVYRFPLIAHLHNVRERESTLMGLADRVIAVSHSVAATMSTKGIQRKKLRVALNRTLGTPRLPRMESVRPAVIARPSIVTVAGMYHNKGIAELISAFEIAAERCTGAQLYLVGDGPDRRVFEEQARSSKWSKQIHFEGFQAIPQAYMMSADVFVLASRRESFGLVLIEAREAGCAIIASRTDGTAEALDEGRAGLLVPPENVPALADALCRLLGDDHERRMWQQRAMQGVEAFRVEVMAAEVLAVYCELVRPDAIVKVALPDREASAISTQSE</sequence>
<dbReference type="Pfam" id="PF13439">
    <property type="entry name" value="Glyco_transf_4"/>
    <property type="match status" value="1"/>
</dbReference>
<accession>A0A4R1L6Y0</accession>
<gene>
    <name evidence="2" type="ORF">C7378_2681</name>
</gene>
<dbReference type="PANTHER" id="PTHR45947:SF3">
    <property type="entry name" value="SULFOQUINOVOSYL TRANSFERASE SQD2"/>
    <property type="match status" value="1"/>
</dbReference>
<feature type="domain" description="Glycosyltransferase subfamily 4-like N-terminal" evidence="1">
    <location>
        <begin position="25"/>
        <end position="163"/>
    </location>
</feature>
<protein>
    <submittedName>
        <fullName evidence="2">Glycosyltransferase involved in cell wall biosynthesis</fullName>
    </submittedName>
</protein>
<dbReference type="GO" id="GO:0016758">
    <property type="term" value="F:hexosyltransferase activity"/>
    <property type="evidence" value="ECO:0007669"/>
    <property type="project" value="TreeGrafter"/>
</dbReference>
<dbReference type="RefSeq" id="WP_243648247.1">
    <property type="nucleotide sequence ID" value="NZ_SMGK01000004.1"/>
</dbReference>
<dbReference type="CDD" id="cd03801">
    <property type="entry name" value="GT4_PimA-like"/>
    <property type="match status" value="1"/>
</dbReference>
<comment type="caution">
    <text evidence="2">The sequence shown here is derived from an EMBL/GenBank/DDBJ whole genome shotgun (WGS) entry which is preliminary data.</text>
</comment>
<name>A0A4R1L6Y0_9BACT</name>
<dbReference type="EMBL" id="SMGK01000004">
    <property type="protein sequence ID" value="TCK72049.1"/>
    <property type="molecule type" value="Genomic_DNA"/>
</dbReference>
<reference evidence="2 3" key="1">
    <citation type="submission" date="2019-03" db="EMBL/GenBank/DDBJ databases">
        <title>Genomic Encyclopedia of Type Strains, Phase IV (KMG-IV): sequencing the most valuable type-strain genomes for metagenomic binning, comparative biology and taxonomic classification.</title>
        <authorList>
            <person name="Goeker M."/>
        </authorList>
    </citation>
    <scope>NUCLEOTIDE SEQUENCE [LARGE SCALE GENOMIC DNA]</scope>
    <source>
        <strain evidence="2 3">DSM 103428</strain>
    </source>
</reference>
<dbReference type="Proteomes" id="UP000295210">
    <property type="component" value="Unassembled WGS sequence"/>
</dbReference>
<dbReference type="InterPro" id="IPR050194">
    <property type="entry name" value="Glycosyltransferase_grp1"/>
</dbReference>
<dbReference type="Pfam" id="PF13692">
    <property type="entry name" value="Glyco_trans_1_4"/>
    <property type="match status" value="1"/>
</dbReference>
<dbReference type="PANTHER" id="PTHR45947">
    <property type="entry name" value="SULFOQUINOVOSYL TRANSFERASE SQD2"/>
    <property type="match status" value="1"/>
</dbReference>
<keyword evidence="3" id="KW-1185">Reference proteome</keyword>
<evidence type="ECO:0000259" key="1">
    <source>
        <dbReference type="Pfam" id="PF13439"/>
    </source>
</evidence>
<proteinExistence type="predicted"/>
<organism evidence="2 3">
    <name type="scientific">Acidipila rosea</name>
    <dbReference type="NCBI Taxonomy" id="768535"/>
    <lineage>
        <taxon>Bacteria</taxon>
        <taxon>Pseudomonadati</taxon>
        <taxon>Acidobacteriota</taxon>
        <taxon>Terriglobia</taxon>
        <taxon>Terriglobales</taxon>
        <taxon>Acidobacteriaceae</taxon>
        <taxon>Acidipila</taxon>
    </lineage>
</organism>